<dbReference type="Gene3D" id="3.40.109.10">
    <property type="entry name" value="NADH Oxidase"/>
    <property type="match status" value="1"/>
</dbReference>
<dbReference type="GO" id="GO:0016491">
    <property type="term" value="F:oxidoreductase activity"/>
    <property type="evidence" value="ECO:0007669"/>
    <property type="project" value="UniProtKB-KW"/>
</dbReference>
<sequence>MTVKNAINWRKTIKKYNSEKIINQEDLTVILEAGRLAPCSLGIEVTNVVSITNKELKKKFADEAMFGWNQEKVKNASCIMLITGTNPSYLVSTEFLTKRLERVINQAYDLENAIKKYQTFLQQKEHLSAFVSEQAHIVTSFITIQAADLRIGTTIMGGFDAKKCDELLAKHCTLDQGKYHTVLALALGYYDEDDDKATMPRVRIDFNEFAKIIK</sequence>
<comment type="similarity">
    <text evidence="1">Belongs to the nitroreductase family.</text>
</comment>
<dbReference type="EMBL" id="CP010899">
    <property type="protein sequence ID" value="ALA98513.1"/>
    <property type="molecule type" value="Genomic_DNA"/>
</dbReference>
<keyword evidence="2" id="KW-0560">Oxidoreductase</keyword>
<dbReference type="OrthoDB" id="9812105at2"/>
<evidence type="ECO:0000313" key="4">
    <source>
        <dbReference type="EMBL" id="ALA98513.1"/>
    </source>
</evidence>
<evidence type="ECO:0000256" key="1">
    <source>
        <dbReference type="ARBA" id="ARBA00007118"/>
    </source>
</evidence>
<dbReference type="Pfam" id="PF00881">
    <property type="entry name" value="Nitroreductase"/>
    <property type="match status" value="1"/>
</dbReference>
<dbReference type="InterPro" id="IPR029479">
    <property type="entry name" value="Nitroreductase"/>
</dbReference>
<reference evidence="4 5" key="1">
    <citation type="journal article" date="2015" name="Genome Announc.">
        <title>Complete Genome Sequence of Spiroplasma kunkelii Strain CR2-3x, Causal Agent of Corn Stunt Disease in Zea mays L.</title>
        <authorList>
            <person name="Davis R.E."/>
            <person name="Shao J."/>
            <person name="Dally E.L."/>
            <person name="Zhao Y."/>
            <person name="Gasparich G.E."/>
            <person name="Gaynor B.J."/>
            <person name="Athey J.C."/>
            <person name="Harrison N.A."/>
            <person name="Donofrio N."/>
        </authorList>
    </citation>
    <scope>NUCLEOTIDE SEQUENCE [LARGE SCALE GENOMIC DNA]</scope>
    <source>
        <strain evidence="4 5">CR2-3x</strain>
    </source>
</reference>
<accession>A0A0K2JJ90</accession>
<dbReference type="KEGG" id="skn:SKUN_001656"/>
<dbReference type="InterPro" id="IPR000415">
    <property type="entry name" value="Nitroreductase-like"/>
</dbReference>
<dbReference type="AlphaFoldDB" id="A0A0K2JJ90"/>
<dbReference type="RefSeq" id="WP_053391516.1">
    <property type="nucleotide sequence ID" value="NZ_CP010899.1"/>
</dbReference>
<feature type="domain" description="Nitroreductase" evidence="3">
    <location>
        <begin position="7"/>
        <end position="189"/>
    </location>
</feature>
<dbReference type="STRING" id="273035.SKUN_001656"/>
<evidence type="ECO:0000256" key="2">
    <source>
        <dbReference type="ARBA" id="ARBA00023002"/>
    </source>
</evidence>
<dbReference type="Proteomes" id="UP000062963">
    <property type="component" value="Chromosome"/>
</dbReference>
<dbReference type="PANTHER" id="PTHR43673:SF10">
    <property type="entry name" value="NADH DEHYDROGENASE_NAD(P)H NITROREDUCTASE XCC3605-RELATED"/>
    <property type="match status" value="1"/>
</dbReference>
<gene>
    <name evidence="4" type="ORF">SKUN_001656</name>
</gene>
<evidence type="ECO:0000259" key="3">
    <source>
        <dbReference type="Pfam" id="PF00881"/>
    </source>
</evidence>
<keyword evidence="5" id="KW-1185">Reference proteome</keyword>
<proteinExistence type="inferred from homology"/>
<dbReference type="SUPFAM" id="SSF55469">
    <property type="entry name" value="FMN-dependent nitroreductase-like"/>
    <property type="match status" value="1"/>
</dbReference>
<protein>
    <submittedName>
        <fullName evidence="4">Oxygen-insensitive NAD(P)H nitroreductase</fullName>
    </submittedName>
</protein>
<dbReference type="PATRIC" id="fig|273035.7.peg.2042"/>
<name>A0A0K2JJ90_SPIKU</name>
<dbReference type="PANTHER" id="PTHR43673">
    <property type="entry name" value="NAD(P)H NITROREDUCTASE YDGI-RELATED"/>
    <property type="match status" value="1"/>
</dbReference>
<evidence type="ECO:0000313" key="5">
    <source>
        <dbReference type="Proteomes" id="UP000062963"/>
    </source>
</evidence>
<organism evidence="4 5">
    <name type="scientific">Spiroplasma kunkelii CR2-3x</name>
    <dbReference type="NCBI Taxonomy" id="273035"/>
    <lineage>
        <taxon>Bacteria</taxon>
        <taxon>Bacillati</taxon>
        <taxon>Mycoplasmatota</taxon>
        <taxon>Mollicutes</taxon>
        <taxon>Entomoplasmatales</taxon>
        <taxon>Spiroplasmataceae</taxon>
        <taxon>Spiroplasma</taxon>
    </lineage>
</organism>